<gene>
    <name evidence="1" type="ORF">SAMN05421545_1545</name>
</gene>
<organism evidence="1 2">
    <name type="scientific">Pontibacter lucknowensis</name>
    <dbReference type="NCBI Taxonomy" id="1077936"/>
    <lineage>
        <taxon>Bacteria</taxon>
        <taxon>Pseudomonadati</taxon>
        <taxon>Bacteroidota</taxon>
        <taxon>Cytophagia</taxon>
        <taxon>Cytophagales</taxon>
        <taxon>Hymenobacteraceae</taxon>
        <taxon>Pontibacter</taxon>
    </lineage>
</organism>
<keyword evidence="2" id="KW-1185">Reference proteome</keyword>
<accession>A0A1N6WHU7</accession>
<dbReference type="AlphaFoldDB" id="A0A1N6WHU7"/>
<protein>
    <submittedName>
        <fullName evidence="1">Uncharacterized protein</fullName>
    </submittedName>
</protein>
<reference evidence="2" key="1">
    <citation type="submission" date="2017-01" db="EMBL/GenBank/DDBJ databases">
        <authorList>
            <person name="Varghese N."/>
            <person name="Submissions S."/>
        </authorList>
    </citation>
    <scope>NUCLEOTIDE SEQUENCE [LARGE SCALE GENOMIC DNA]</scope>
    <source>
        <strain evidence="2">DM9</strain>
    </source>
</reference>
<dbReference type="EMBL" id="FTNM01000002">
    <property type="protein sequence ID" value="SIQ89536.1"/>
    <property type="molecule type" value="Genomic_DNA"/>
</dbReference>
<dbReference type="STRING" id="1077936.SAMN05421545_1545"/>
<dbReference type="Proteomes" id="UP000185924">
    <property type="component" value="Unassembled WGS sequence"/>
</dbReference>
<evidence type="ECO:0000313" key="2">
    <source>
        <dbReference type="Proteomes" id="UP000185924"/>
    </source>
</evidence>
<sequence>MRPTGKYPSFWLTIPASGLVAASHHVVMCDELNGYCLNFFSSPKAFNK</sequence>
<proteinExistence type="predicted"/>
<evidence type="ECO:0000313" key="1">
    <source>
        <dbReference type="EMBL" id="SIQ89536.1"/>
    </source>
</evidence>
<name>A0A1N6WHU7_9BACT</name>